<name>A0A1G6NBI7_9BACT</name>
<reference evidence="2" key="1">
    <citation type="submission" date="2016-10" db="EMBL/GenBank/DDBJ databases">
        <authorList>
            <person name="Varghese N."/>
            <person name="Submissions S."/>
        </authorList>
    </citation>
    <scope>NUCLEOTIDE SEQUENCE [LARGE SCALE GENOMIC DNA]</scope>
    <source>
        <strain evidence="2">DSM 23095</strain>
    </source>
</reference>
<dbReference type="RefSeq" id="WP_087939562.1">
    <property type="nucleotide sequence ID" value="NZ_FNAC01000003.1"/>
</dbReference>
<accession>A0A1G6NBI7</accession>
<organism evidence="1 2">
    <name type="scientific">Algoriphagus faecimaris</name>
    <dbReference type="NCBI Taxonomy" id="686796"/>
    <lineage>
        <taxon>Bacteria</taxon>
        <taxon>Pseudomonadati</taxon>
        <taxon>Bacteroidota</taxon>
        <taxon>Cytophagia</taxon>
        <taxon>Cytophagales</taxon>
        <taxon>Cyclobacteriaceae</taxon>
        <taxon>Algoriphagus</taxon>
    </lineage>
</organism>
<protein>
    <submittedName>
        <fullName evidence="1">Uncharacterized protein</fullName>
    </submittedName>
</protein>
<dbReference type="STRING" id="686796.SAMN04488104_100361"/>
<gene>
    <name evidence="1" type="ORF">SAMN04488104_100361</name>
</gene>
<keyword evidence="2" id="KW-1185">Reference proteome</keyword>
<dbReference type="OrthoDB" id="1440566at2"/>
<evidence type="ECO:0000313" key="2">
    <source>
        <dbReference type="Proteomes" id="UP000199060"/>
    </source>
</evidence>
<dbReference type="Proteomes" id="UP000199060">
    <property type="component" value="Unassembled WGS sequence"/>
</dbReference>
<sequence length="193" mass="22777">MTISTSDTTLALRISQALQEYFDRERIVGPLRSNEVYEILVRKGLIERDRHQGIKFRDFLHRLRKENQLYLIPQCRFEETRGNQVNWFFESTPGKVPIGRKLVPLAQALKEKTLDLEAIRAEVDKLPKRDTSGFGVVELETRKNYPRAYEFWSAKEEVLLLKVYQEIQDPMELSRLFKRQPSALENRIKNNLI</sequence>
<evidence type="ECO:0000313" key="1">
    <source>
        <dbReference type="EMBL" id="SDC65229.1"/>
    </source>
</evidence>
<dbReference type="AlphaFoldDB" id="A0A1G6NBI7"/>
<dbReference type="EMBL" id="FNAC01000003">
    <property type="protein sequence ID" value="SDC65229.1"/>
    <property type="molecule type" value="Genomic_DNA"/>
</dbReference>
<proteinExistence type="predicted"/>